<dbReference type="Gene3D" id="2.60.40.10">
    <property type="entry name" value="Immunoglobulins"/>
    <property type="match status" value="1"/>
</dbReference>
<dbReference type="RefSeq" id="WP_179793872.1">
    <property type="nucleotide sequence ID" value="NZ_BAABHP010000007.1"/>
</dbReference>
<gene>
    <name evidence="1" type="ORF">BJ983_002245</name>
</gene>
<dbReference type="AlphaFoldDB" id="A0A7Y9J5H6"/>
<sequence>MRSTRGTALSVDAVEVLFNGNAVNAKMLSLGSYEAAWSAPAGTLTVQARTLVDGLEFNSPPVEYVVLLSPAPASTAPVDVLPPVFVELSPIDGTTIKLDSNTSTASVTFSGKVADPDSSATAPVTVSVQAPGVIEASATSTDQTFSVAIELPGPGLYPVRVTATDHVGNAATTVVQVVVLEKTVVAVHELVVVEYMRLSNYLGSYGAGRTIQTFSLLPGEKTTITIKSFRSTTQERSATSSLLEGDTGTTRKDLEDAVAREQTTKSTEDESFKAAASVEAAGNWGVASAKVSGSVAYGTNAARESMGKSVVSAIAKNTSEVSSKRDSRVENVSKEATTGTDEQTTLRVLENTNMSRTLNFVFRQMNQEFISLLHLVDVKIGLLTTFLTEDQRPLTKQNGEVVSRYREYTLPELDSLLSEVVKPDRQADVRARVLAQLDTVVDWRGQRRDVVAWKSLTRPKRDSSGKPVANETVVDGPYPVFEAAARPSDGDENPALPAGKDTYADETGNSIEVSGVILQAQKISLRSDGIMLDAVLGGGNALDPYSSGLQQTAIAAKRLANNLADEEVKRLALGRSIVEGLSGQAAADAFRALFVPDPPPARSDA</sequence>
<organism evidence="1 2">
    <name type="scientific">Actinomycetospora corticicola</name>
    <dbReference type="NCBI Taxonomy" id="663602"/>
    <lineage>
        <taxon>Bacteria</taxon>
        <taxon>Bacillati</taxon>
        <taxon>Actinomycetota</taxon>
        <taxon>Actinomycetes</taxon>
        <taxon>Pseudonocardiales</taxon>
        <taxon>Pseudonocardiaceae</taxon>
        <taxon>Actinomycetospora</taxon>
    </lineage>
</organism>
<dbReference type="InterPro" id="IPR013783">
    <property type="entry name" value="Ig-like_fold"/>
</dbReference>
<evidence type="ECO:0000313" key="2">
    <source>
        <dbReference type="Proteomes" id="UP000535890"/>
    </source>
</evidence>
<dbReference type="GO" id="GO:0005975">
    <property type="term" value="P:carbohydrate metabolic process"/>
    <property type="evidence" value="ECO:0007669"/>
    <property type="project" value="UniProtKB-ARBA"/>
</dbReference>
<proteinExistence type="predicted"/>
<dbReference type="EMBL" id="JACCBN010000001">
    <property type="protein sequence ID" value="NYD36143.1"/>
    <property type="molecule type" value="Genomic_DNA"/>
</dbReference>
<name>A0A7Y9J5H6_9PSEU</name>
<keyword evidence="2" id="KW-1185">Reference proteome</keyword>
<protein>
    <submittedName>
        <fullName evidence="1">Uncharacterized protein</fullName>
    </submittedName>
</protein>
<reference evidence="1 2" key="1">
    <citation type="submission" date="2020-07" db="EMBL/GenBank/DDBJ databases">
        <title>Sequencing the genomes of 1000 actinobacteria strains.</title>
        <authorList>
            <person name="Klenk H.-P."/>
        </authorList>
    </citation>
    <scope>NUCLEOTIDE SEQUENCE [LARGE SCALE GENOMIC DNA]</scope>
    <source>
        <strain evidence="1 2">DSM 45772</strain>
    </source>
</reference>
<dbReference type="Proteomes" id="UP000535890">
    <property type="component" value="Unassembled WGS sequence"/>
</dbReference>
<evidence type="ECO:0000313" key="1">
    <source>
        <dbReference type="EMBL" id="NYD36143.1"/>
    </source>
</evidence>
<comment type="caution">
    <text evidence="1">The sequence shown here is derived from an EMBL/GenBank/DDBJ whole genome shotgun (WGS) entry which is preliminary data.</text>
</comment>
<accession>A0A7Y9J5H6</accession>